<evidence type="ECO:0000256" key="4">
    <source>
        <dbReference type="ARBA" id="ARBA00022989"/>
    </source>
</evidence>
<evidence type="ECO:0000256" key="3">
    <source>
        <dbReference type="ARBA" id="ARBA00022692"/>
    </source>
</evidence>
<dbReference type="RefSeq" id="WP_129874744.1">
    <property type="nucleotide sequence ID" value="NZ_SEWG01000001.1"/>
</dbReference>
<feature type="transmembrane region" description="Helical" evidence="6">
    <location>
        <begin position="100"/>
        <end position="117"/>
    </location>
</feature>
<comment type="caution">
    <text evidence="8">The sequence shown here is derived from an EMBL/GenBank/DDBJ whole genome shotgun (WGS) entry which is preliminary data.</text>
</comment>
<feature type="transmembrane region" description="Helical" evidence="6">
    <location>
        <begin position="72"/>
        <end position="94"/>
    </location>
</feature>
<keyword evidence="3 6" id="KW-0812">Transmembrane</keyword>
<sequence length="124" mass="13971">MATFVKAQASSFIASLFDFLTTIVCKEFFYLWYVTASLIGTIVGGVTNFALGRVWVFKKRKEKTVPVQAVKYVLVWGGNLALNTGGVFVVTHFLKLDYKISKVLVSFIVGVTYNYFLQKKFVFA</sequence>
<dbReference type="InterPro" id="IPR007267">
    <property type="entry name" value="GtrA_DPMS_TM"/>
</dbReference>
<accession>A0A4Q5LRF2</accession>
<dbReference type="PANTHER" id="PTHR38459:SF1">
    <property type="entry name" value="PROPHAGE BACTOPRENOL-LINKED GLUCOSE TRANSLOCASE HOMOLOG"/>
    <property type="match status" value="1"/>
</dbReference>
<comment type="similarity">
    <text evidence="2">Belongs to the GtrA family.</text>
</comment>
<evidence type="ECO:0000313" key="8">
    <source>
        <dbReference type="EMBL" id="RYU92014.1"/>
    </source>
</evidence>
<evidence type="ECO:0000256" key="1">
    <source>
        <dbReference type="ARBA" id="ARBA00004141"/>
    </source>
</evidence>
<keyword evidence="5 6" id="KW-0472">Membrane</keyword>
<dbReference type="OrthoDB" id="961506at2"/>
<dbReference type="GO" id="GO:0005886">
    <property type="term" value="C:plasma membrane"/>
    <property type="evidence" value="ECO:0007669"/>
    <property type="project" value="TreeGrafter"/>
</dbReference>
<protein>
    <submittedName>
        <fullName evidence="8">GtrA family protein</fullName>
    </submittedName>
</protein>
<dbReference type="Proteomes" id="UP000293331">
    <property type="component" value="Unassembled WGS sequence"/>
</dbReference>
<comment type="subcellular location">
    <subcellularLocation>
        <location evidence="1">Membrane</location>
        <topology evidence="1">Multi-pass membrane protein</topology>
    </subcellularLocation>
</comment>
<keyword evidence="9" id="KW-1185">Reference proteome</keyword>
<gene>
    <name evidence="8" type="ORF">EWM62_00820</name>
</gene>
<evidence type="ECO:0000313" key="9">
    <source>
        <dbReference type="Proteomes" id="UP000293331"/>
    </source>
</evidence>
<evidence type="ECO:0000256" key="6">
    <source>
        <dbReference type="SAM" id="Phobius"/>
    </source>
</evidence>
<feature type="domain" description="GtrA/DPMS transmembrane" evidence="7">
    <location>
        <begin position="12"/>
        <end position="123"/>
    </location>
</feature>
<keyword evidence="4 6" id="KW-1133">Transmembrane helix</keyword>
<feature type="transmembrane region" description="Helical" evidence="6">
    <location>
        <begin position="30"/>
        <end position="51"/>
    </location>
</feature>
<reference evidence="8 9" key="1">
    <citation type="submission" date="2019-02" db="EMBL/GenBank/DDBJ databases">
        <title>Bacterial novel species Mucilaginibacter sp. 17JY9-4 isolated from soil.</title>
        <authorList>
            <person name="Jung H.-Y."/>
        </authorList>
    </citation>
    <scope>NUCLEOTIDE SEQUENCE [LARGE SCALE GENOMIC DNA]</scope>
    <source>
        <strain evidence="8 9">17JY9-4</strain>
    </source>
</reference>
<organism evidence="8 9">
    <name type="scientific">Mucilaginibacter terrigena</name>
    <dbReference type="NCBI Taxonomy" id="2492395"/>
    <lineage>
        <taxon>Bacteria</taxon>
        <taxon>Pseudomonadati</taxon>
        <taxon>Bacteroidota</taxon>
        <taxon>Sphingobacteriia</taxon>
        <taxon>Sphingobacteriales</taxon>
        <taxon>Sphingobacteriaceae</taxon>
        <taxon>Mucilaginibacter</taxon>
    </lineage>
</organism>
<proteinExistence type="inferred from homology"/>
<evidence type="ECO:0000256" key="2">
    <source>
        <dbReference type="ARBA" id="ARBA00009399"/>
    </source>
</evidence>
<dbReference type="PANTHER" id="PTHR38459">
    <property type="entry name" value="PROPHAGE BACTOPRENOL-LINKED GLUCOSE TRANSLOCASE HOMOLOG"/>
    <property type="match status" value="1"/>
</dbReference>
<dbReference type="InterPro" id="IPR051401">
    <property type="entry name" value="GtrA_CellWall_Glycosyl"/>
</dbReference>
<dbReference type="EMBL" id="SEWG01000001">
    <property type="protein sequence ID" value="RYU92014.1"/>
    <property type="molecule type" value="Genomic_DNA"/>
</dbReference>
<name>A0A4Q5LRF2_9SPHI</name>
<dbReference type="Pfam" id="PF04138">
    <property type="entry name" value="GtrA_DPMS_TM"/>
    <property type="match status" value="1"/>
</dbReference>
<evidence type="ECO:0000256" key="5">
    <source>
        <dbReference type="ARBA" id="ARBA00023136"/>
    </source>
</evidence>
<dbReference type="AlphaFoldDB" id="A0A4Q5LRF2"/>
<evidence type="ECO:0000259" key="7">
    <source>
        <dbReference type="Pfam" id="PF04138"/>
    </source>
</evidence>
<dbReference type="GO" id="GO:0000271">
    <property type="term" value="P:polysaccharide biosynthetic process"/>
    <property type="evidence" value="ECO:0007669"/>
    <property type="project" value="InterPro"/>
</dbReference>